<name>A0A0E9SC65_ANGAN</name>
<evidence type="ECO:0000256" key="1">
    <source>
        <dbReference type="SAM" id="MobiDB-lite"/>
    </source>
</evidence>
<organism evidence="2">
    <name type="scientific">Anguilla anguilla</name>
    <name type="common">European freshwater eel</name>
    <name type="synonym">Muraena anguilla</name>
    <dbReference type="NCBI Taxonomy" id="7936"/>
    <lineage>
        <taxon>Eukaryota</taxon>
        <taxon>Metazoa</taxon>
        <taxon>Chordata</taxon>
        <taxon>Craniata</taxon>
        <taxon>Vertebrata</taxon>
        <taxon>Euteleostomi</taxon>
        <taxon>Actinopterygii</taxon>
        <taxon>Neopterygii</taxon>
        <taxon>Teleostei</taxon>
        <taxon>Anguilliformes</taxon>
        <taxon>Anguillidae</taxon>
        <taxon>Anguilla</taxon>
    </lineage>
</organism>
<dbReference type="EMBL" id="GBXM01070454">
    <property type="protein sequence ID" value="JAH38123.1"/>
    <property type="molecule type" value="Transcribed_RNA"/>
</dbReference>
<accession>A0A0E9SC65</accession>
<feature type="region of interest" description="Disordered" evidence="1">
    <location>
        <begin position="1"/>
        <end position="21"/>
    </location>
</feature>
<reference evidence="2" key="1">
    <citation type="submission" date="2014-11" db="EMBL/GenBank/DDBJ databases">
        <authorList>
            <person name="Amaro Gonzalez C."/>
        </authorList>
    </citation>
    <scope>NUCLEOTIDE SEQUENCE</scope>
</reference>
<protein>
    <submittedName>
        <fullName evidence="2">Uncharacterized protein</fullName>
    </submittedName>
</protein>
<evidence type="ECO:0000313" key="2">
    <source>
        <dbReference type="EMBL" id="JAH38123.1"/>
    </source>
</evidence>
<dbReference type="AlphaFoldDB" id="A0A0E9SC65"/>
<reference evidence="2" key="2">
    <citation type="journal article" date="2015" name="Fish Shellfish Immunol.">
        <title>Early steps in the European eel (Anguilla anguilla)-Vibrio vulnificus interaction in the gills: Role of the RtxA13 toxin.</title>
        <authorList>
            <person name="Callol A."/>
            <person name="Pajuelo D."/>
            <person name="Ebbesson L."/>
            <person name="Teles M."/>
            <person name="MacKenzie S."/>
            <person name="Amaro C."/>
        </authorList>
    </citation>
    <scope>NUCLEOTIDE SEQUENCE</scope>
</reference>
<sequence>MRSVNSLRSNGPHNSGECSGA</sequence>
<proteinExistence type="predicted"/>